<accession>A0A1V9EWS1</accession>
<feature type="transmembrane region" description="Helical" evidence="1">
    <location>
        <begin position="99"/>
        <end position="117"/>
    </location>
</feature>
<dbReference type="AlphaFoldDB" id="A0A1V9EWS1"/>
<proteinExistence type="predicted"/>
<keyword evidence="1" id="KW-0472">Membrane</keyword>
<feature type="transmembrane region" description="Helical" evidence="1">
    <location>
        <begin position="176"/>
        <end position="195"/>
    </location>
</feature>
<feature type="transmembrane region" description="Helical" evidence="1">
    <location>
        <begin position="421"/>
        <end position="437"/>
    </location>
</feature>
<keyword evidence="1" id="KW-1133">Transmembrane helix</keyword>
<keyword evidence="1" id="KW-0812">Transmembrane</keyword>
<evidence type="ECO:0000256" key="1">
    <source>
        <dbReference type="SAM" id="Phobius"/>
    </source>
</evidence>
<keyword evidence="3" id="KW-1185">Reference proteome</keyword>
<gene>
    <name evidence="2" type="ORF">A4H97_01285</name>
</gene>
<feature type="transmembrane region" description="Helical" evidence="1">
    <location>
        <begin position="202"/>
        <end position="219"/>
    </location>
</feature>
<evidence type="ECO:0000313" key="2">
    <source>
        <dbReference type="EMBL" id="OQP50502.1"/>
    </source>
</evidence>
<feature type="transmembrane region" description="Helical" evidence="1">
    <location>
        <begin position="353"/>
        <end position="370"/>
    </location>
</feature>
<dbReference type="EMBL" id="LVXG01000012">
    <property type="protein sequence ID" value="OQP50502.1"/>
    <property type="molecule type" value="Genomic_DNA"/>
</dbReference>
<organism evidence="2 3">
    <name type="scientific">Niastella yeongjuensis</name>
    <dbReference type="NCBI Taxonomy" id="354355"/>
    <lineage>
        <taxon>Bacteria</taxon>
        <taxon>Pseudomonadati</taxon>
        <taxon>Bacteroidota</taxon>
        <taxon>Chitinophagia</taxon>
        <taxon>Chitinophagales</taxon>
        <taxon>Chitinophagaceae</taxon>
        <taxon>Niastella</taxon>
    </lineage>
</organism>
<evidence type="ECO:0000313" key="3">
    <source>
        <dbReference type="Proteomes" id="UP000192610"/>
    </source>
</evidence>
<comment type="caution">
    <text evidence="2">The sequence shown here is derived from an EMBL/GenBank/DDBJ whole genome shotgun (WGS) entry which is preliminary data.</text>
</comment>
<feature type="transmembrane region" description="Helical" evidence="1">
    <location>
        <begin position="391"/>
        <end position="415"/>
    </location>
</feature>
<feature type="transmembrane region" description="Helical" evidence="1">
    <location>
        <begin position="153"/>
        <end position="170"/>
    </location>
</feature>
<dbReference type="Proteomes" id="UP000192610">
    <property type="component" value="Unassembled WGS sequence"/>
</dbReference>
<reference evidence="3" key="1">
    <citation type="submission" date="2016-04" db="EMBL/GenBank/DDBJ databases">
        <authorList>
            <person name="Chen L."/>
            <person name="Zhuang W."/>
            <person name="Wang G."/>
        </authorList>
    </citation>
    <scope>NUCLEOTIDE SEQUENCE [LARGE SCALE GENOMIC DNA]</scope>
    <source>
        <strain evidence="3">17621</strain>
    </source>
</reference>
<feature type="transmembrane region" description="Helical" evidence="1">
    <location>
        <begin position="12"/>
        <end position="33"/>
    </location>
</feature>
<name>A0A1V9EWS1_9BACT</name>
<sequence>MFRIPTRARSIFFQFIAVFLFITWLILLCIKPVNFFPDSDGYLETANNLGDTSSGRPILFPLLLLITNKLHLKLSLVCYFIEIISLAALFWFCGPRKKLLSSTNFAILIVVLLLPAISSYCGACLTESILFAVEIWMVIFLSFLFFPKQPNSLAKTILYSLVICLLAILLKPWIMVYVVGCSVLFTVIALFTKAFRSARTPALVLLIVTIGSFIFSYRYNMSKSSSSANIVYLMANSDKADDLKARLKESKDTTSKEARFMSLMVEDIELLQAKYNSDPLITPMEELKLLKVNDKAYTDTINHAFKIAYFQRKQDIIKLMGLSVERYIRDTKFGLVCVDFCYGPSIKMLKKNGVYFALAFSFLTLITWFIRQRMKTKFSFRKYLSAMDKQLLIFVGVLLLNSIFFALFLCISGGIELGRTVLPATLFQLAAISYLVINRHKTTVSKQDNTQITQQ</sequence>
<feature type="transmembrane region" description="Helical" evidence="1">
    <location>
        <begin position="129"/>
        <end position="146"/>
    </location>
</feature>
<protein>
    <submittedName>
        <fullName evidence="2">Uncharacterized protein</fullName>
    </submittedName>
</protein>
<feature type="transmembrane region" description="Helical" evidence="1">
    <location>
        <begin position="70"/>
        <end position="92"/>
    </location>
</feature>